<feature type="transmembrane region" description="Helical" evidence="6">
    <location>
        <begin position="275"/>
        <end position="293"/>
    </location>
</feature>
<keyword evidence="5 6" id="KW-0472">Membrane</keyword>
<evidence type="ECO:0000256" key="5">
    <source>
        <dbReference type="ARBA" id="ARBA00023136"/>
    </source>
</evidence>
<feature type="transmembrane region" description="Helical" evidence="6">
    <location>
        <begin position="433"/>
        <end position="450"/>
    </location>
</feature>
<feature type="transmembrane region" description="Helical" evidence="6">
    <location>
        <begin position="102"/>
        <end position="123"/>
    </location>
</feature>
<evidence type="ECO:0000256" key="2">
    <source>
        <dbReference type="ARBA" id="ARBA00022475"/>
    </source>
</evidence>
<dbReference type="RefSeq" id="WP_270029634.1">
    <property type="nucleotide sequence ID" value="NZ_JAPDDP010000100.1"/>
</dbReference>
<feature type="transmembrane region" description="Helical" evidence="6">
    <location>
        <begin position="456"/>
        <end position="476"/>
    </location>
</feature>
<name>A0A9X3SB35_9ACTN</name>
<evidence type="ECO:0000256" key="4">
    <source>
        <dbReference type="ARBA" id="ARBA00022989"/>
    </source>
</evidence>
<evidence type="ECO:0000313" key="8">
    <source>
        <dbReference type="Proteomes" id="UP001147653"/>
    </source>
</evidence>
<keyword evidence="3 6" id="KW-0812">Transmembrane</keyword>
<feature type="transmembrane region" description="Helical" evidence="6">
    <location>
        <begin position="402"/>
        <end position="421"/>
    </location>
</feature>
<comment type="caution">
    <text evidence="7">The sequence shown here is derived from an EMBL/GenBank/DDBJ whole genome shotgun (WGS) entry which is preliminary data.</text>
</comment>
<feature type="transmembrane region" description="Helical" evidence="6">
    <location>
        <begin position="340"/>
        <end position="362"/>
    </location>
</feature>
<reference evidence="7" key="1">
    <citation type="submission" date="2022-10" db="EMBL/GenBank/DDBJ databases">
        <title>The WGS of Solirubrobacter phytolaccae KCTC 29190.</title>
        <authorList>
            <person name="Jiang Z."/>
        </authorList>
    </citation>
    <scope>NUCLEOTIDE SEQUENCE</scope>
    <source>
        <strain evidence="7">KCTC 29190</strain>
    </source>
</reference>
<keyword evidence="4 6" id="KW-1133">Transmembrane helix</keyword>
<evidence type="ECO:0000313" key="7">
    <source>
        <dbReference type="EMBL" id="MDA0185149.1"/>
    </source>
</evidence>
<feature type="transmembrane region" description="Helical" evidence="6">
    <location>
        <begin position="30"/>
        <end position="48"/>
    </location>
</feature>
<feature type="transmembrane region" description="Helical" evidence="6">
    <location>
        <begin position="314"/>
        <end position="334"/>
    </location>
</feature>
<gene>
    <name evidence="7" type="ORF">OJ997_32895</name>
</gene>
<feature type="transmembrane region" description="Helical" evidence="6">
    <location>
        <begin position="129"/>
        <end position="155"/>
    </location>
</feature>
<organism evidence="7 8">
    <name type="scientific">Solirubrobacter phytolaccae</name>
    <dbReference type="NCBI Taxonomy" id="1404360"/>
    <lineage>
        <taxon>Bacteria</taxon>
        <taxon>Bacillati</taxon>
        <taxon>Actinomycetota</taxon>
        <taxon>Thermoleophilia</taxon>
        <taxon>Solirubrobacterales</taxon>
        <taxon>Solirubrobacteraceae</taxon>
        <taxon>Solirubrobacter</taxon>
    </lineage>
</organism>
<dbReference type="InterPro" id="IPR050833">
    <property type="entry name" value="Poly_Biosynth_Transport"/>
</dbReference>
<sequence>MSVDAEHPAPDVLTTPEAGGLVIRGSVMRIAGFAVGTVLLAAASVLLLRHLGVVAFGQYVTVMSVVTVASVVADAGLSAVGSRELALRAPGPERRALLANMLGIRMLITPLGVVGAVVFSLLAGYPKEMVIGTLLAGAGLTLTVWQGTLLLLPVVELKNGRVTAVEVTKQVVTVIGIAALVAAGAALTPFFAVPIALGVILIVTTPLLLGRGTLVLPRRNLELWRTLLRESLPVAAAFVLVTLYLRIVVVLMSLISSGYETGLFSTSFRILETLIQAPMLLAGIALPLLTAAARDDHERLRNALQRITQVGLTCAALAVVVTVLAADTIVTVLGGEEYEAAGIVLQIQVCALFGIFLSQFWNSALIALHQQRDLIVVNAIALVGLGVLAGVLIPLWGAKGGALATVLGDLLLAGLLLWRLRTAGTPGELRFGFLWRLLAITAVALAPGLIPGLWEPAAAALGFALFIGAAIVLKMVPEELPAALRARRHG</sequence>
<proteinExistence type="predicted"/>
<dbReference type="Pfam" id="PF01943">
    <property type="entry name" value="Polysacc_synt"/>
    <property type="match status" value="1"/>
</dbReference>
<dbReference type="EMBL" id="JAPDDP010000100">
    <property type="protein sequence ID" value="MDA0185149.1"/>
    <property type="molecule type" value="Genomic_DNA"/>
</dbReference>
<dbReference type="GO" id="GO:0005886">
    <property type="term" value="C:plasma membrane"/>
    <property type="evidence" value="ECO:0007669"/>
    <property type="project" value="UniProtKB-SubCell"/>
</dbReference>
<feature type="transmembrane region" description="Helical" evidence="6">
    <location>
        <begin position="231"/>
        <end position="255"/>
    </location>
</feature>
<keyword evidence="2" id="KW-1003">Cell membrane</keyword>
<dbReference type="InterPro" id="IPR002797">
    <property type="entry name" value="Polysacc_synth"/>
</dbReference>
<feature type="transmembrane region" description="Helical" evidence="6">
    <location>
        <begin position="374"/>
        <end position="396"/>
    </location>
</feature>
<feature type="transmembrane region" description="Helical" evidence="6">
    <location>
        <begin position="191"/>
        <end position="210"/>
    </location>
</feature>
<keyword evidence="8" id="KW-1185">Reference proteome</keyword>
<dbReference type="AlphaFoldDB" id="A0A9X3SB35"/>
<feature type="transmembrane region" description="Helical" evidence="6">
    <location>
        <begin position="60"/>
        <end position="81"/>
    </location>
</feature>
<dbReference type="Proteomes" id="UP001147653">
    <property type="component" value="Unassembled WGS sequence"/>
</dbReference>
<comment type="subcellular location">
    <subcellularLocation>
        <location evidence="1">Cell membrane</location>
        <topology evidence="1">Multi-pass membrane protein</topology>
    </subcellularLocation>
</comment>
<evidence type="ECO:0000256" key="3">
    <source>
        <dbReference type="ARBA" id="ARBA00022692"/>
    </source>
</evidence>
<protein>
    <submittedName>
        <fullName evidence="7">Polysaccharide biosynthesis C-terminal domain-containing protein</fullName>
    </submittedName>
</protein>
<accession>A0A9X3SB35</accession>
<evidence type="ECO:0000256" key="1">
    <source>
        <dbReference type="ARBA" id="ARBA00004651"/>
    </source>
</evidence>
<dbReference type="PANTHER" id="PTHR30250">
    <property type="entry name" value="PST FAMILY PREDICTED COLANIC ACID TRANSPORTER"/>
    <property type="match status" value="1"/>
</dbReference>
<evidence type="ECO:0000256" key="6">
    <source>
        <dbReference type="SAM" id="Phobius"/>
    </source>
</evidence>
<dbReference type="PANTHER" id="PTHR30250:SF11">
    <property type="entry name" value="O-ANTIGEN TRANSPORTER-RELATED"/>
    <property type="match status" value="1"/>
</dbReference>